<name>A0A8H3I692_9LECA</name>
<dbReference type="GO" id="GO:0003723">
    <property type="term" value="F:RNA binding"/>
    <property type="evidence" value="ECO:0007669"/>
    <property type="project" value="UniProtKB-UniRule"/>
</dbReference>
<evidence type="ECO:0000256" key="2">
    <source>
        <dbReference type="ARBA" id="ARBA00022884"/>
    </source>
</evidence>
<feature type="region of interest" description="Disordered" evidence="5">
    <location>
        <begin position="118"/>
        <end position="240"/>
    </location>
</feature>
<dbReference type="EMBL" id="CAJPDQ010000002">
    <property type="protein sequence ID" value="CAF9904895.1"/>
    <property type="molecule type" value="Genomic_DNA"/>
</dbReference>
<gene>
    <name evidence="7" type="ORF">GOMPHAMPRED_002979</name>
</gene>
<evidence type="ECO:0000259" key="6">
    <source>
        <dbReference type="PROSITE" id="PS50102"/>
    </source>
</evidence>
<dbReference type="CDD" id="cd12307">
    <property type="entry name" value="RRM_NIFK_like"/>
    <property type="match status" value="1"/>
</dbReference>
<comment type="subcellular location">
    <subcellularLocation>
        <location evidence="1">Nucleus</location>
        <location evidence="1">Nucleolus</location>
    </subcellularLocation>
</comment>
<dbReference type="Pfam" id="PF00076">
    <property type="entry name" value="RRM_1"/>
    <property type="match status" value="1"/>
</dbReference>
<organism evidence="7 8">
    <name type="scientific">Gomphillus americanus</name>
    <dbReference type="NCBI Taxonomy" id="1940652"/>
    <lineage>
        <taxon>Eukaryota</taxon>
        <taxon>Fungi</taxon>
        <taxon>Dikarya</taxon>
        <taxon>Ascomycota</taxon>
        <taxon>Pezizomycotina</taxon>
        <taxon>Lecanoromycetes</taxon>
        <taxon>OSLEUM clade</taxon>
        <taxon>Ostropomycetidae</taxon>
        <taxon>Ostropales</taxon>
        <taxon>Graphidaceae</taxon>
        <taxon>Gomphilloideae</taxon>
        <taxon>Gomphillus</taxon>
    </lineage>
</organism>
<dbReference type="PANTHER" id="PTHR46754">
    <property type="entry name" value="MKI67 FHA DOMAIN-INTERACTING NUCLEOLAR PHOSPHOPROTEIN"/>
    <property type="match status" value="1"/>
</dbReference>
<feature type="domain" description="RRM" evidence="6">
    <location>
        <begin position="239"/>
        <end position="317"/>
    </location>
</feature>
<dbReference type="Gene3D" id="3.30.70.330">
    <property type="match status" value="1"/>
</dbReference>
<dbReference type="InterPro" id="IPR000504">
    <property type="entry name" value="RRM_dom"/>
</dbReference>
<comment type="caution">
    <text evidence="7">The sequence shown here is derived from an EMBL/GenBank/DDBJ whole genome shotgun (WGS) entry which is preliminary data.</text>
</comment>
<evidence type="ECO:0000256" key="1">
    <source>
        <dbReference type="ARBA" id="ARBA00004604"/>
    </source>
</evidence>
<keyword evidence="2 4" id="KW-0694">RNA-binding</keyword>
<proteinExistence type="predicted"/>
<dbReference type="InterPro" id="IPR035979">
    <property type="entry name" value="RBD_domain_sf"/>
</dbReference>
<reference evidence="7" key="1">
    <citation type="submission" date="2021-03" db="EMBL/GenBank/DDBJ databases">
        <authorList>
            <person name="Tagirdzhanova G."/>
        </authorList>
    </citation>
    <scope>NUCLEOTIDE SEQUENCE</scope>
</reference>
<dbReference type="SMART" id="SM00360">
    <property type="entry name" value="RRM"/>
    <property type="match status" value="1"/>
</dbReference>
<evidence type="ECO:0000313" key="8">
    <source>
        <dbReference type="Proteomes" id="UP000664169"/>
    </source>
</evidence>
<sequence>MARVKDTGPSGKIAAVVTDEGESGSKKAKKALSQSSKEKSVGEKNAPKSSKTAKSVGTSSTKRKAAEDGDDAIQIDLSSAVGSSKKQKKSTKQGNSTILDKAESLLDGALDVVTGGQTSILEDVAESARKATSSKSKTKKSAAKGTKDAKSALEPTAAEIEAKGGVSLSAAPARKDQEEEEDEWEPEQEIAQLITGFESGSEDEESGDEGFKSGSEVPKLPKQKTLTAKERQSKSDGPGVIYVGRVPHGFHEHEMRSYFSQFGDVNHVRLSRSKKTGRSKHYAFLEFQSEEVAKIAAKTMDKYLLYGHILRCSFVPQEQVHPSLWKGADKRFKAVPWARIEGRKLTAPKGRTEWQKKVEKETERRASKAEKLKEIGYEYEPTKLTTVDTVPVQLPKHVENGTVEKEKTIVVGKDENSVVVSEELKTKKAKKGKKSNKADEKAPQAIEIQPSLEDGKRVKKPSKRAIEASSDAPKPKKEKKNKGV</sequence>
<dbReference type="GO" id="GO:0005730">
    <property type="term" value="C:nucleolus"/>
    <property type="evidence" value="ECO:0007669"/>
    <property type="project" value="UniProtKB-SubCell"/>
</dbReference>
<dbReference type="Proteomes" id="UP000664169">
    <property type="component" value="Unassembled WGS sequence"/>
</dbReference>
<evidence type="ECO:0000313" key="7">
    <source>
        <dbReference type="EMBL" id="CAF9904895.1"/>
    </source>
</evidence>
<keyword evidence="8" id="KW-1185">Reference proteome</keyword>
<evidence type="ECO:0000256" key="4">
    <source>
        <dbReference type="PROSITE-ProRule" id="PRU00176"/>
    </source>
</evidence>
<feature type="compositionally biased region" description="Acidic residues" evidence="5">
    <location>
        <begin position="178"/>
        <end position="188"/>
    </location>
</feature>
<accession>A0A8H3I692</accession>
<dbReference type="InterPro" id="IPR012677">
    <property type="entry name" value="Nucleotide-bd_a/b_plait_sf"/>
</dbReference>
<protein>
    <recommendedName>
        <fullName evidence="6">RRM domain-containing protein</fullName>
    </recommendedName>
</protein>
<dbReference type="SUPFAM" id="SSF54928">
    <property type="entry name" value="RNA-binding domain, RBD"/>
    <property type="match status" value="1"/>
</dbReference>
<feature type="compositionally biased region" description="Basic and acidic residues" evidence="5">
    <location>
        <begin position="36"/>
        <end position="46"/>
    </location>
</feature>
<evidence type="ECO:0000256" key="5">
    <source>
        <dbReference type="SAM" id="MobiDB-lite"/>
    </source>
</evidence>
<feature type="region of interest" description="Disordered" evidence="5">
    <location>
        <begin position="421"/>
        <end position="484"/>
    </location>
</feature>
<dbReference type="OrthoDB" id="21467at2759"/>
<evidence type="ECO:0000256" key="3">
    <source>
        <dbReference type="ARBA" id="ARBA00023242"/>
    </source>
</evidence>
<feature type="region of interest" description="Disordered" evidence="5">
    <location>
        <begin position="1"/>
        <end position="99"/>
    </location>
</feature>
<feature type="compositionally biased region" description="Polar residues" evidence="5">
    <location>
        <begin position="47"/>
        <end position="60"/>
    </location>
</feature>
<dbReference type="PROSITE" id="PS50102">
    <property type="entry name" value="RRM"/>
    <property type="match status" value="1"/>
</dbReference>
<dbReference type="AlphaFoldDB" id="A0A8H3I692"/>
<keyword evidence="3" id="KW-0539">Nucleus</keyword>